<dbReference type="WBParaSite" id="Hba_00258">
    <property type="protein sequence ID" value="Hba_00258"/>
    <property type="gene ID" value="Hba_00258"/>
</dbReference>
<organism evidence="1 2">
    <name type="scientific">Heterorhabditis bacteriophora</name>
    <name type="common">Entomopathogenic nematode worm</name>
    <dbReference type="NCBI Taxonomy" id="37862"/>
    <lineage>
        <taxon>Eukaryota</taxon>
        <taxon>Metazoa</taxon>
        <taxon>Ecdysozoa</taxon>
        <taxon>Nematoda</taxon>
        <taxon>Chromadorea</taxon>
        <taxon>Rhabditida</taxon>
        <taxon>Rhabditina</taxon>
        <taxon>Rhabditomorpha</taxon>
        <taxon>Strongyloidea</taxon>
        <taxon>Heterorhabditidae</taxon>
        <taxon>Heterorhabditis</taxon>
    </lineage>
</organism>
<name>A0A1I7W6M2_HETBA</name>
<sequence>MLHYQLTQSQSELINDVTITHVSSKNSPNEKYYPLLLFSRRNLKEDDRSRDRDKINKTPAT</sequence>
<keyword evidence="1" id="KW-1185">Reference proteome</keyword>
<dbReference type="Proteomes" id="UP000095283">
    <property type="component" value="Unplaced"/>
</dbReference>
<evidence type="ECO:0000313" key="2">
    <source>
        <dbReference type="WBParaSite" id="Hba_00258"/>
    </source>
</evidence>
<accession>A0A1I7W6M2</accession>
<protein>
    <submittedName>
        <fullName evidence="2">Ovule protein</fullName>
    </submittedName>
</protein>
<reference evidence="2" key="1">
    <citation type="submission" date="2016-11" db="UniProtKB">
        <authorList>
            <consortium name="WormBaseParasite"/>
        </authorList>
    </citation>
    <scope>IDENTIFICATION</scope>
</reference>
<proteinExistence type="predicted"/>
<evidence type="ECO:0000313" key="1">
    <source>
        <dbReference type="Proteomes" id="UP000095283"/>
    </source>
</evidence>
<dbReference type="AlphaFoldDB" id="A0A1I7W6M2"/>